<accession>A0A1T5KZ55</accession>
<evidence type="ECO:0000256" key="1">
    <source>
        <dbReference type="SAM" id="Phobius"/>
    </source>
</evidence>
<gene>
    <name evidence="2" type="ORF">SAMN02194393_02197</name>
</gene>
<keyword evidence="3" id="KW-1185">Reference proteome</keyword>
<evidence type="ECO:0000313" key="2">
    <source>
        <dbReference type="EMBL" id="SKC68991.1"/>
    </source>
</evidence>
<keyword evidence="1" id="KW-0812">Transmembrane</keyword>
<keyword evidence="1" id="KW-1133">Transmembrane helix</keyword>
<keyword evidence="1" id="KW-0472">Membrane</keyword>
<dbReference type="AlphaFoldDB" id="A0A1T5KZ55"/>
<dbReference type="Proteomes" id="UP000190285">
    <property type="component" value="Unassembled WGS sequence"/>
</dbReference>
<dbReference type="STRING" id="36842.SAMN02194393_02197"/>
<feature type="transmembrane region" description="Helical" evidence="1">
    <location>
        <begin position="12"/>
        <end position="33"/>
    </location>
</feature>
<sequence length="88" mass="10369">MKKVKIRKIQYLSSIKLGIIISIMRVIFSLYRIYPEFNGFVEIFGIDTLIKQYIFSILLFCVVAVLFTLIYNAFSKYFGGFTIYIEDE</sequence>
<proteinExistence type="predicted"/>
<feature type="transmembrane region" description="Helical" evidence="1">
    <location>
        <begin position="53"/>
        <end position="74"/>
    </location>
</feature>
<evidence type="ECO:0000313" key="3">
    <source>
        <dbReference type="Proteomes" id="UP000190285"/>
    </source>
</evidence>
<dbReference type="RefSeq" id="WP_079491625.1">
    <property type="nucleotide sequence ID" value="NZ_FUZT01000005.1"/>
</dbReference>
<protein>
    <submittedName>
        <fullName evidence="2">Uncharacterized protein</fullName>
    </submittedName>
</protein>
<organism evidence="2 3">
    <name type="scientific">Maledivibacter halophilus</name>
    <dbReference type="NCBI Taxonomy" id="36842"/>
    <lineage>
        <taxon>Bacteria</taxon>
        <taxon>Bacillati</taxon>
        <taxon>Bacillota</taxon>
        <taxon>Clostridia</taxon>
        <taxon>Peptostreptococcales</taxon>
        <taxon>Caminicellaceae</taxon>
        <taxon>Maledivibacter</taxon>
    </lineage>
</organism>
<dbReference type="EMBL" id="FUZT01000005">
    <property type="protein sequence ID" value="SKC68991.1"/>
    <property type="molecule type" value="Genomic_DNA"/>
</dbReference>
<reference evidence="2 3" key="1">
    <citation type="submission" date="2017-02" db="EMBL/GenBank/DDBJ databases">
        <authorList>
            <person name="Peterson S.W."/>
        </authorList>
    </citation>
    <scope>NUCLEOTIDE SEQUENCE [LARGE SCALE GENOMIC DNA]</scope>
    <source>
        <strain evidence="2 3">M1</strain>
    </source>
</reference>
<name>A0A1T5KZ55_9FIRM</name>